<feature type="compositionally biased region" description="Low complexity" evidence="1">
    <location>
        <begin position="543"/>
        <end position="555"/>
    </location>
</feature>
<evidence type="ECO:0000313" key="2">
    <source>
        <dbReference type="EMBL" id="CEM49919.1"/>
    </source>
</evidence>
<feature type="compositionally biased region" description="Basic and acidic residues" evidence="1">
    <location>
        <begin position="658"/>
        <end position="670"/>
    </location>
</feature>
<feature type="compositionally biased region" description="Gly residues" evidence="1">
    <location>
        <begin position="366"/>
        <end position="376"/>
    </location>
</feature>
<feature type="region of interest" description="Disordered" evidence="1">
    <location>
        <begin position="1012"/>
        <end position="1053"/>
    </location>
</feature>
<feature type="compositionally biased region" description="Gly residues" evidence="1">
    <location>
        <begin position="525"/>
        <end position="536"/>
    </location>
</feature>
<feature type="compositionally biased region" description="Gly residues" evidence="1">
    <location>
        <begin position="899"/>
        <end position="915"/>
    </location>
</feature>
<evidence type="ECO:0000256" key="1">
    <source>
        <dbReference type="SAM" id="MobiDB-lite"/>
    </source>
</evidence>
<feature type="compositionally biased region" description="Low complexity" evidence="1">
    <location>
        <begin position="879"/>
        <end position="895"/>
    </location>
</feature>
<feature type="region of interest" description="Disordered" evidence="1">
    <location>
        <begin position="522"/>
        <end position="985"/>
    </location>
</feature>
<sequence>MKVIFELILLCDSKSETSVFSASICPHVRVKHRDILSVAAYAHDCLLTVQEHFPICREGVFDVYTERTPAGRDCFFCVGHLPMETCPRLRTTWIPLTVSKACPARLRLFLYEVRTPPFWASPSLGEKGAARPEAPPQPAPPAAVVKPGQGHAHVEARRQGGSSASFSRQHARAGETNAVTGGVRGEETQGRRPAEEAPLLPQSISRRITIKQEPGVSPPAPVSSETFVCKGEEGDGSLGGSGSGALMPLPSISTSSRQSGTRASPLTIQAALQAQGLQGRHPPAFPPAAASAGGGVRLSGEDREGSQSLPSGGGSFPGTQGGGAGGSGSGSFGGSGVLSSSLGLPGMHGGTNRQMLGHHAALRGAGQDGETGGGMCLGQMGEEEDAEGDGGGGSKGGGLRVADWISKLEQIERVRAEEEKRGEKGLKVRDICKLLDWHIVRMTEAKRYITMAKELQGDPRVDQDHRAKLAQVFEHPDKVPVKIFKHLVDCLIFVCIQKYKSRPGEGDGGLFGGSHFEVEGEEGGGKGGVLGIGSGQREGKKGGAPAASSADSSSVHGGGGGRGPLIMGSLAPRLESHRPPLHHGSGWGRSRMQTGGGVPIRQAASGSSLRSSVPSVSVRDHLTLHRPPSVPRGGDDGGASPRTGPPTREGSWVVGGGVERHNGGKERFDAGGDVQMQDDGEAQDWRASGGVKRRRPDEWGDEEEEGEETVHPSRPPQPPVPLSLSLGLSPQTRAQGGLTRPAAPPHPSHVSGTASMQFPAHPSSSSFSIGAPGWDPPNPAVPPCGDASPTSSPKPEPPLPPGMAEGNEGASASFPSLQQQQSELSANPSSFSFLQPQERQGQGQICGGGEGGHRQGEGGETDDRRALARWVEGRVMLQPPASASASSSASPAAAPVSGGTAGVGRGDLGVVGGGSADRPSGGTRPPKPAQQGKAGDEIGGAAASAPSSSSSSSHVGGGRKGGGESGGMEVEGGWPGGSGLGVGVGVGEVQKGFADWVVDLAATEEGAELLSRLVSRGSARRQKEQTKQQKEKEEEQEPRDEDGQGEGDREREV</sequence>
<feature type="compositionally biased region" description="Gly residues" evidence="1">
    <location>
        <begin position="955"/>
        <end position="985"/>
    </location>
</feature>
<feature type="compositionally biased region" description="Gly residues" evidence="1">
    <location>
        <begin position="311"/>
        <end position="333"/>
    </location>
</feature>
<feature type="compositionally biased region" description="Basic and acidic residues" evidence="1">
    <location>
        <begin position="1021"/>
        <end position="1033"/>
    </location>
</feature>
<organism evidence="2">
    <name type="scientific">Chromera velia CCMP2878</name>
    <dbReference type="NCBI Taxonomy" id="1169474"/>
    <lineage>
        <taxon>Eukaryota</taxon>
        <taxon>Sar</taxon>
        <taxon>Alveolata</taxon>
        <taxon>Colpodellida</taxon>
        <taxon>Chromeraceae</taxon>
        <taxon>Chromera</taxon>
    </lineage>
</organism>
<feature type="compositionally biased region" description="Basic and acidic residues" evidence="1">
    <location>
        <begin position="851"/>
        <end position="866"/>
    </location>
</feature>
<feature type="compositionally biased region" description="Polar residues" evidence="1">
    <location>
        <begin position="813"/>
        <end position="835"/>
    </location>
</feature>
<feature type="compositionally biased region" description="Acidic residues" evidence="1">
    <location>
        <begin position="1034"/>
        <end position="1045"/>
    </location>
</feature>
<feature type="compositionally biased region" description="Low complexity" evidence="1">
    <location>
        <begin position="939"/>
        <end position="954"/>
    </location>
</feature>
<feature type="region of interest" description="Disordered" evidence="1">
    <location>
        <begin position="124"/>
        <end position="263"/>
    </location>
</feature>
<protein>
    <submittedName>
        <fullName evidence="2">Uncharacterized protein</fullName>
    </submittedName>
</protein>
<feature type="compositionally biased region" description="Low complexity" evidence="1">
    <location>
        <begin position="605"/>
        <end position="617"/>
    </location>
</feature>
<gene>
    <name evidence="2" type="ORF">Cvel_9697</name>
</gene>
<name>A0A0G4HZB7_9ALVE</name>
<dbReference type="AlphaFoldDB" id="A0A0G4HZB7"/>
<dbReference type="VEuPathDB" id="CryptoDB:Cvel_9697"/>
<accession>A0A0G4HZB7</accession>
<feature type="region of interest" description="Disordered" evidence="1">
    <location>
        <begin position="275"/>
        <end position="333"/>
    </location>
</feature>
<feature type="compositionally biased region" description="Polar residues" evidence="1">
    <location>
        <begin position="251"/>
        <end position="263"/>
    </location>
</feature>
<proteinExistence type="predicted"/>
<dbReference type="EMBL" id="CDMZ01004493">
    <property type="protein sequence ID" value="CEM49919.1"/>
    <property type="molecule type" value="Genomic_DNA"/>
</dbReference>
<reference evidence="2" key="1">
    <citation type="submission" date="2014-11" db="EMBL/GenBank/DDBJ databases">
        <authorList>
            <person name="Otto D Thomas"/>
            <person name="Naeem Raeece"/>
        </authorList>
    </citation>
    <scope>NUCLEOTIDE SEQUENCE</scope>
</reference>
<feature type="compositionally biased region" description="Pro residues" evidence="1">
    <location>
        <begin position="792"/>
        <end position="801"/>
    </location>
</feature>
<feature type="compositionally biased region" description="Basic and acidic residues" evidence="1">
    <location>
        <begin position="184"/>
        <end position="195"/>
    </location>
</feature>
<feature type="region of interest" description="Disordered" evidence="1">
    <location>
        <begin position="363"/>
        <end position="396"/>
    </location>
</feature>
<feature type="compositionally biased region" description="Polar residues" evidence="1">
    <location>
        <begin position="750"/>
        <end position="768"/>
    </location>
</feature>